<proteinExistence type="predicted"/>
<evidence type="ECO:0008006" key="3">
    <source>
        <dbReference type="Google" id="ProtNLM"/>
    </source>
</evidence>
<evidence type="ECO:0000313" key="1">
    <source>
        <dbReference type="EMBL" id="KAK9907492.1"/>
    </source>
</evidence>
<dbReference type="Proteomes" id="UP001491310">
    <property type="component" value="Unassembled WGS sequence"/>
</dbReference>
<reference evidence="1 2" key="1">
    <citation type="journal article" date="2024" name="Nat. Commun.">
        <title>Phylogenomics reveals the evolutionary origins of lichenization in chlorophyte algae.</title>
        <authorList>
            <person name="Puginier C."/>
            <person name="Libourel C."/>
            <person name="Otte J."/>
            <person name="Skaloud P."/>
            <person name="Haon M."/>
            <person name="Grisel S."/>
            <person name="Petersen M."/>
            <person name="Berrin J.G."/>
            <person name="Delaux P.M."/>
            <person name="Dal Grande F."/>
            <person name="Keller J."/>
        </authorList>
    </citation>
    <scope>NUCLEOTIDE SEQUENCE [LARGE SCALE GENOMIC DNA]</scope>
    <source>
        <strain evidence="1 2">SAG 216-7</strain>
    </source>
</reference>
<sequence length="412" mass="46400">MAYPQDWNAVEVKPKELYPTDLERGKVQKKLLDLDETKILKYFRDSDAAAKTTLDDFLKEGVACTGRAHCGWQLVGRESEGIKARLGRYHTPCRDTVLRICELADGKGGGFKGVYYISLSSMAQHGGLPGKSFAEIWVRAYPGVSLDSICAASPPPSPEGQLASSSTSDRRPNLLLVDEAQVGFGQENELWAILKDAQKAEKPGVRIIIVSSWGSNVIQQLGTETQVRTHVDWEDRSAVISLRPTAKVNVSVQLDMAEARELWDGWVGFHGWTFPDSIKEHLLQLTDRQPGMLVHAFDWLEEQGLHNCVNVEQRTEKVLRLLLSSDFLLSFQSLRSLIRYRKVLESNPNNARAREQKEAAVQLLRIASFIAMVVERMSPAQLSKSFSRDRKGNVYERHWQNEFYRAAMTVLA</sequence>
<gene>
    <name evidence="1" type="ORF">WJX75_004730</name>
</gene>
<organism evidence="1 2">
    <name type="scientific">Coccomyxa subellipsoidea</name>
    <dbReference type="NCBI Taxonomy" id="248742"/>
    <lineage>
        <taxon>Eukaryota</taxon>
        <taxon>Viridiplantae</taxon>
        <taxon>Chlorophyta</taxon>
        <taxon>core chlorophytes</taxon>
        <taxon>Trebouxiophyceae</taxon>
        <taxon>Trebouxiophyceae incertae sedis</taxon>
        <taxon>Coccomyxaceae</taxon>
        <taxon>Coccomyxa</taxon>
    </lineage>
</organism>
<name>A0ABR2YM45_9CHLO</name>
<evidence type="ECO:0000313" key="2">
    <source>
        <dbReference type="Proteomes" id="UP001491310"/>
    </source>
</evidence>
<comment type="caution">
    <text evidence="1">The sequence shown here is derived from an EMBL/GenBank/DDBJ whole genome shotgun (WGS) entry which is preliminary data.</text>
</comment>
<accession>A0ABR2YM45</accession>
<keyword evidence="2" id="KW-1185">Reference proteome</keyword>
<dbReference type="EMBL" id="JALJOT010000009">
    <property type="protein sequence ID" value="KAK9907492.1"/>
    <property type="molecule type" value="Genomic_DNA"/>
</dbReference>
<protein>
    <recommendedName>
        <fullName evidence="3">AAA+ ATPase domain-containing protein</fullName>
    </recommendedName>
</protein>